<dbReference type="InterPro" id="IPR008183">
    <property type="entry name" value="Aldose_1/G6P_1-epimerase"/>
</dbReference>
<dbReference type="GO" id="GO:0016853">
    <property type="term" value="F:isomerase activity"/>
    <property type="evidence" value="ECO:0007669"/>
    <property type="project" value="InterPro"/>
</dbReference>
<organism evidence="1 2">
    <name type="scientific">Marilutibacter spongiae</name>
    <dbReference type="NCBI Taxonomy" id="2025720"/>
    <lineage>
        <taxon>Bacteria</taxon>
        <taxon>Pseudomonadati</taxon>
        <taxon>Pseudomonadota</taxon>
        <taxon>Gammaproteobacteria</taxon>
        <taxon>Lysobacterales</taxon>
        <taxon>Lysobacteraceae</taxon>
        <taxon>Marilutibacter</taxon>
    </lineage>
</organism>
<reference evidence="1 2" key="1">
    <citation type="submission" date="2020-08" db="EMBL/GenBank/DDBJ databases">
        <authorList>
            <person name="Xu S."/>
            <person name="Li A."/>
        </authorList>
    </citation>
    <scope>NUCLEOTIDE SEQUENCE [LARGE SCALE GENOMIC DNA]</scope>
    <source>
        <strain evidence="1 2">119BY6-57</strain>
    </source>
</reference>
<keyword evidence="2" id="KW-1185">Reference proteome</keyword>
<evidence type="ECO:0000313" key="1">
    <source>
        <dbReference type="EMBL" id="MBB1061182.1"/>
    </source>
</evidence>
<dbReference type="RefSeq" id="WP_182687777.1">
    <property type="nucleotide sequence ID" value="NZ_JACHTF010000012.1"/>
</dbReference>
<protein>
    <submittedName>
        <fullName evidence="1">Aldose epimerase</fullName>
    </submittedName>
</protein>
<dbReference type="Pfam" id="PF01263">
    <property type="entry name" value="Aldose_epim"/>
    <property type="match status" value="1"/>
</dbReference>
<dbReference type="EMBL" id="JACHTF010000012">
    <property type="protein sequence ID" value="MBB1061182.1"/>
    <property type="molecule type" value="Genomic_DNA"/>
</dbReference>
<name>A0A7W3TMP8_9GAMM</name>
<dbReference type="InterPro" id="IPR014718">
    <property type="entry name" value="GH-type_carb-bd"/>
</dbReference>
<dbReference type="GO" id="GO:0030246">
    <property type="term" value="F:carbohydrate binding"/>
    <property type="evidence" value="ECO:0007669"/>
    <property type="project" value="InterPro"/>
</dbReference>
<proteinExistence type="predicted"/>
<dbReference type="GO" id="GO:0005975">
    <property type="term" value="P:carbohydrate metabolic process"/>
    <property type="evidence" value="ECO:0007669"/>
    <property type="project" value="InterPro"/>
</dbReference>
<dbReference type="Proteomes" id="UP000523196">
    <property type="component" value="Unassembled WGS sequence"/>
</dbReference>
<dbReference type="AlphaFoldDB" id="A0A7W3TMP8"/>
<dbReference type="InterPro" id="IPR011013">
    <property type="entry name" value="Gal_mutarotase_sf_dom"/>
</dbReference>
<accession>A0A7W3TMP8</accession>
<comment type="caution">
    <text evidence="1">The sequence shown here is derived from an EMBL/GenBank/DDBJ whole genome shotgun (WGS) entry which is preliminary data.</text>
</comment>
<gene>
    <name evidence="1" type="ORF">H4F98_11450</name>
</gene>
<evidence type="ECO:0000313" key="2">
    <source>
        <dbReference type="Proteomes" id="UP000523196"/>
    </source>
</evidence>
<dbReference type="Gene3D" id="2.70.98.10">
    <property type="match status" value="1"/>
</dbReference>
<dbReference type="SUPFAM" id="SSF74650">
    <property type="entry name" value="Galactose mutarotase-like"/>
    <property type="match status" value="1"/>
</dbReference>
<sequence length="282" mass="30824">MAADASRAAWDDAMAPMAPGRLHWLRHGPLEVALAPEAGGRLAQIRFAGVDWLLGPEEAPATIAWGCYPMLPWAGRLRGGRFEHGGRSHQLRRNFGAHAIHGIGYSRPWQVDAHDPRQARLSLSLPRDDYWPFGGIATQSVTLGDASLQLALSVQAGDHAMPAALGWHPWFRKPERLVFAPEAMYPRDASGITTAPPVAPGPGPWDDCFIAHDTIVLEREGQRLALRADTDHWVVYDGDPSATCVEPQTGPPDAFNLAPRVLSPGQRVDLAFELSWRLEHSG</sequence>